<feature type="region of interest" description="Disordered" evidence="1">
    <location>
        <begin position="1"/>
        <end position="33"/>
    </location>
</feature>
<protein>
    <submittedName>
        <fullName evidence="2">Uncharacterized protein</fullName>
    </submittedName>
</protein>
<feature type="compositionally biased region" description="Basic and acidic residues" evidence="1">
    <location>
        <begin position="1"/>
        <end position="15"/>
    </location>
</feature>
<evidence type="ECO:0000313" key="2">
    <source>
        <dbReference type="EMBL" id="KAL0107242.1"/>
    </source>
</evidence>
<gene>
    <name evidence="2" type="ORF">PUN28_015646</name>
</gene>
<evidence type="ECO:0000313" key="3">
    <source>
        <dbReference type="Proteomes" id="UP001430953"/>
    </source>
</evidence>
<dbReference type="AlphaFoldDB" id="A0AAW2EZC6"/>
<organism evidence="2 3">
    <name type="scientific">Cardiocondyla obscurior</name>
    <dbReference type="NCBI Taxonomy" id="286306"/>
    <lineage>
        <taxon>Eukaryota</taxon>
        <taxon>Metazoa</taxon>
        <taxon>Ecdysozoa</taxon>
        <taxon>Arthropoda</taxon>
        <taxon>Hexapoda</taxon>
        <taxon>Insecta</taxon>
        <taxon>Pterygota</taxon>
        <taxon>Neoptera</taxon>
        <taxon>Endopterygota</taxon>
        <taxon>Hymenoptera</taxon>
        <taxon>Apocrita</taxon>
        <taxon>Aculeata</taxon>
        <taxon>Formicoidea</taxon>
        <taxon>Formicidae</taxon>
        <taxon>Myrmicinae</taxon>
        <taxon>Cardiocondyla</taxon>
    </lineage>
</organism>
<dbReference type="Proteomes" id="UP001430953">
    <property type="component" value="Unassembled WGS sequence"/>
</dbReference>
<keyword evidence="3" id="KW-1185">Reference proteome</keyword>
<dbReference type="EMBL" id="JADYXP020000017">
    <property type="protein sequence ID" value="KAL0107242.1"/>
    <property type="molecule type" value="Genomic_DNA"/>
</dbReference>
<evidence type="ECO:0000256" key="1">
    <source>
        <dbReference type="SAM" id="MobiDB-lite"/>
    </source>
</evidence>
<name>A0AAW2EZC6_9HYME</name>
<proteinExistence type="predicted"/>
<comment type="caution">
    <text evidence="2">The sequence shown here is derived from an EMBL/GenBank/DDBJ whole genome shotgun (WGS) entry which is preliminary data.</text>
</comment>
<sequence length="90" mass="9984">MSFEGGPRRCADRYINKSRRPFPPRRAGAGSGDFSREINQTTCQLFANSAKYACGPIRSSVSSPCTSVIVRAANHITRISRFNSRLYKIA</sequence>
<reference evidence="2 3" key="1">
    <citation type="submission" date="2023-03" db="EMBL/GenBank/DDBJ databases">
        <title>High recombination rates correlate with genetic variation in Cardiocondyla obscurior ants.</title>
        <authorList>
            <person name="Errbii M."/>
        </authorList>
    </citation>
    <scope>NUCLEOTIDE SEQUENCE [LARGE SCALE GENOMIC DNA]</scope>
    <source>
        <strain evidence="2">Alpha-2009</strain>
        <tissue evidence="2">Whole body</tissue>
    </source>
</reference>
<accession>A0AAW2EZC6</accession>